<name>A0A0G2Z9B3_9BACT</name>
<dbReference type="AlphaFoldDB" id="A0A0G2Z9B3"/>
<dbReference type="Proteomes" id="UP000035159">
    <property type="component" value="Chromosome"/>
</dbReference>
<protein>
    <recommendedName>
        <fullName evidence="3">DUF559 domain-containing protein</fullName>
    </recommendedName>
</protein>
<dbReference type="PATRIC" id="fig|1330330.3.peg.335"/>
<accession>A0A0G2Z9B3</accession>
<dbReference type="EMBL" id="CP011232">
    <property type="protein sequence ID" value="AKI98195.1"/>
    <property type="molecule type" value="Genomic_DNA"/>
</dbReference>
<evidence type="ECO:0000313" key="2">
    <source>
        <dbReference type="Proteomes" id="UP000035159"/>
    </source>
</evidence>
<dbReference type="Gene3D" id="3.40.960.10">
    <property type="entry name" value="VSR Endonuclease"/>
    <property type="match status" value="1"/>
</dbReference>
<gene>
    <name evidence="1" type="ORF">IX53_01655</name>
</gene>
<evidence type="ECO:0008006" key="3">
    <source>
        <dbReference type="Google" id="ProtNLM"/>
    </source>
</evidence>
<sequence length="75" mass="9136">MEELNLGIEYQGEQHFKPIKHWGGESALQKVKERDQRKRNLCESIGIKLIYFYYDEDLTEEYVRNKLENKLDRKM</sequence>
<evidence type="ECO:0000313" key="1">
    <source>
        <dbReference type="EMBL" id="AKI98195.1"/>
    </source>
</evidence>
<reference evidence="1 2" key="1">
    <citation type="submission" date="2015-04" db="EMBL/GenBank/DDBJ databases">
        <title>Complete Genome Sequence of Kosmotoga pacifica SLHLJ1.</title>
        <authorList>
            <person name="Jiang L.J."/>
            <person name="Shao Z.Z."/>
            <person name="Jebbar M."/>
        </authorList>
    </citation>
    <scope>NUCLEOTIDE SEQUENCE [LARGE SCALE GENOMIC DNA]</scope>
    <source>
        <strain evidence="1 2">SLHLJ1</strain>
    </source>
</reference>
<dbReference type="STRING" id="1330330.IX53_01655"/>
<dbReference type="KEGG" id="kpf:IX53_01655"/>
<proteinExistence type="predicted"/>
<organism evidence="1 2">
    <name type="scientific">Kosmotoga pacifica</name>
    <dbReference type="NCBI Taxonomy" id="1330330"/>
    <lineage>
        <taxon>Bacteria</taxon>
        <taxon>Thermotogati</taxon>
        <taxon>Thermotogota</taxon>
        <taxon>Thermotogae</taxon>
        <taxon>Kosmotogales</taxon>
        <taxon>Kosmotogaceae</taxon>
        <taxon>Kosmotoga</taxon>
    </lineage>
</organism>
<keyword evidence="2" id="KW-1185">Reference proteome</keyword>